<feature type="compositionally biased region" description="Basic and acidic residues" evidence="1">
    <location>
        <begin position="9"/>
        <end position="23"/>
    </location>
</feature>
<evidence type="ECO:0000256" key="1">
    <source>
        <dbReference type="SAM" id="MobiDB-lite"/>
    </source>
</evidence>
<dbReference type="STRING" id="3818.A0A445CZJ4"/>
<comment type="caution">
    <text evidence="2">The sequence shown here is derived from an EMBL/GenBank/DDBJ whole genome shotgun (WGS) entry which is preliminary data.</text>
</comment>
<feature type="region of interest" description="Disordered" evidence="1">
    <location>
        <begin position="1"/>
        <end position="23"/>
    </location>
</feature>
<organism evidence="2 3">
    <name type="scientific">Arachis hypogaea</name>
    <name type="common">Peanut</name>
    <dbReference type="NCBI Taxonomy" id="3818"/>
    <lineage>
        <taxon>Eukaryota</taxon>
        <taxon>Viridiplantae</taxon>
        <taxon>Streptophyta</taxon>
        <taxon>Embryophyta</taxon>
        <taxon>Tracheophyta</taxon>
        <taxon>Spermatophyta</taxon>
        <taxon>Magnoliopsida</taxon>
        <taxon>eudicotyledons</taxon>
        <taxon>Gunneridae</taxon>
        <taxon>Pentapetalae</taxon>
        <taxon>rosids</taxon>
        <taxon>fabids</taxon>
        <taxon>Fabales</taxon>
        <taxon>Fabaceae</taxon>
        <taxon>Papilionoideae</taxon>
        <taxon>50 kb inversion clade</taxon>
        <taxon>dalbergioids sensu lato</taxon>
        <taxon>Dalbergieae</taxon>
        <taxon>Pterocarpus clade</taxon>
        <taxon>Arachis</taxon>
    </lineage>
</organism>
<accession>A0A445CZJ4</accession>
<name>A0A445CZJ4_ARAHY</name>
<dbReference type="EMBL" id="SDMP01000005">
    <property type="protein sequence ID" value="RYR56335.1"/>
    <property type="molecule type" value="Genomic_DNA"/>
</dbReference>
<dbReference type="PANTHER" id="PTHR35320">
    <property type="entry name" value="ATP-DEPENDENT CLP PROTEASE ATP-BINDING SUBUNIT"/>
    <property type="match status" value="1"/>
</dbReference>
<gene>
    <name evidence="2" type="ORF">Ahy_A05g022059</name>
</gene>
<dbReference type="PANTHER" id="PTHR35320:SF1">
    <property type="entry name" value="ATP-DEPENDENT CLP PROTEASE ATP-BINDING SUBUNIT"/>
    <property type="match status" value="1"/>
</dbReference>
<dbReference type="AlphaFoldDB" id="A0A445CZJ4"/>
<dbReference type="Proteomes" id="UP000289738">
    <property type="component" value="Chromosome A05"/>
</dbReference>
<keyword evidence="3" id="KW-1185">Reference proteome</keyword>
<protein>
    <submittedName>
        <fullName evidence="2">Uncharacterized protein</fullName>
    </submittedName>
</protein>
<evidence type="ECO:0000313" key="3">
    <source>
        <dbReference type="Proteomes" id="UP000289738"/>
    </source>
</evidence>
<reference evidence="2 3" key="1">
    <citation type="submission" date="2019-01" db="EMBL/GenBank/DDBJ databases">
        <title>Sequencing of cultivated peanut Arachis hypogaea provides insights into genome evolution and oil improvement.</title>
        <authorList>
            <person name="Chen X."/>
        </authorList>
    </citation>
    <scope>NUCLEOTIDE SEQUENCE [LARGE SCALE GENOMIC DNA]</scope>
    <source>
        <strain evidence="3">cv. Fuhuasheng</strain>
        <tissue evidence="2">Leaves</tissue>
    </source>
</reference>
<proteinExistence type="predicted"/>
<sequence>MLKIVLTSEESKSDMKSGKGKKLDEEGNCRLVGVAKVDPIDDFLVNSFLAFPTECLAYINAVISISASS</sequence>
<evidence type="ECO:0000313" key="2">
    <source>
        <dbReference type="EMBL" id="RYR56335.1"/>
    </source>
</evidence>